<dbReference type="PANTHER" id="PTHR39639:SF1">
    <property type="entry name" value="DUF262 DOMAIN-CONTAINING PROTEIN"/>
    <property type="match status" value="1"/>
</dbReference>
<dbReference type="GO" id="GO:0004519">
    <property type="term" value="F:endonuclease activity"/>
    <property type="evidence" value="ECO:0007669"/>
    <property type="project" value="InterPro"/>
</dbReference>
<keyword evidence="3" id="KW-1185">Reference proteome</keyword>
<dbReference type="AlphaFoldDB" id="A0A0P0UQA4"/>
<organism evidence="2 3">
    <name type="scientific">endosymbiont of Bathymodiolus septemdierum str. Myojin knoll</name>
    <dbReference type="NCBI Taxonomy" id="1303921"/>
    <lineage>
        <taxon>Bacteria</taxon>
        <taxon>Pseudomonadati</taxon>
        <taxon>Pseudomonadota</taxon>
        <taxon>Gammaproteobacteria</taxon>
        <taxon>sulfur-oxidizing symbionts</taxon>
    </lineage>
</organism>
<sequence length="410" mass="47625">MKINPQPLPLISISRRQNEINPKPQYQRPEVWSDKKKQLLIDTILRGYDMPKIYLTNSSNNKYKYEVIDGQQRLRAIWGYYNNDYSLGDDSINLPIGNLSGKKHEHLPIDAKDKLDAYVLSVVFIEDASDVEIRDLFSRLQKGMPLNAPENRNAIMGNMRDFIAELTTHKVFQIIPVEDKRYKYADWLAHVVCLELAGGETDIKAKNLKEMYQNNVNFDVESKEAKNIKKILNFIFDAFDEVVPELNVQWGFIDFYLLISLLSREYITNNKKQDFAAFYVGFEQERRSVEDPSELIEQNDTWAKDLYDYIDAFKAGGVRRNIKIRNEVYTHKLFREIMNLETKDAQRAFDANQKIVMWRRDNEKCKQCGCGIEFKDMHADHIIPHSKGGKTTIENGQTLCASCNLKKGNG</sequence>
<dbReference type="GO" id="GO:0008270">
    <property type="term" value="F:zinc ion binding"/>
    <property type="evidence" value="ECO:0007669"/>
    <property type="project" value="InterPro"/>
</dbReference>
<reference evidence="2 3" key="2">
    <citation type="journal article" date="2016" name="ISME J.">
        <title>Heterogeneous composition of key metabolic gene clusters in a vent mussel symbiont population.</title>
        <authorList>
            <person name="Ikuta T."/>
            <person name="Takaki Y."/>
            <person name="Nagai Y."/>
            <person name="Shimamura S."/>
            <person name="Tsuda M."/>
            <person name="Kawagucci S."/>
            <person name="Aoki Y."/>
            <person name="Inoue K."/>
            <person name="Teruya M."/>
            <person name="Satou K."/>
            <person name="Teruya K."/>
            <person name="Shimoji M."/>
            <person name="Tamotsu H."/>
            <person name="Hirano T."/>
            <person name="Maruyama T."/>
            <person name="Yoshida T."/>
        </authorList>
    </citation>
    <scope>NUCLEOTIDE SEQUENCE [LARGE SCALE GENOMIC DNA]</scope>
    <source>
        <strain evidence="2 3">Myojin Knoll</strain>
    </source>
</reference>
<dbReference type="RefSeq" id="WP_066042658.1">
    <property type="nucleotide sequence ID" value="NZ_AP013042.1"/>
</dbReference>
<name>A0A0P0UQA4_9GAMM</name>
<evidence type="ECO:0000313" key="3">
    <source>
        <dbReference type="Proteomes" id="UP000067399"/>
    </source>
</evidence>
<proteinExistence type="predicted"/>
<dbReference type="Pfam" id="PF01844">
    <property type="entry name" value="HNH"/>
    <property type="match status" value="1"/>
</dbReference>
<dbReference type="Proteomes" id="UP000067399">
    <property type="component" value="Chromosome"/>
</dbReference>
<dbReference type="CDD" id="cd00085">
    <property type="entry name" value="HNHc"/>
    <property type="match status" value="1"/>
</dbReference>
<reference evidence="2 3" key="1">
    <citation type="journal article" date="2000" name="Mar. Ecol. Prog. Ser.">
        <title>Phylogenetic characterization of endosymbionts in three hydrothermal vent mussels: influence on host distributions.</title>
        <authorList>
            <person name="Fujiwara Y."/>
            <person name="Takai K."/>
            <person name="Uematsu K."/>
            <person name="Tsuchida S."/>
            <person name="Hunt J.C."/>
            <person name="Hashimoto J."/>
        </authorList>
    </citation>
    <scope>NUCLEOTIDE SEQUENCE [LARGE SCALE GENOMIC DNA]</scope>
    <source>
        <strain evidence="2 3">Myojin Knoll</strain>
    </source>
</reference>
<evidence type="ECO:0000259" key="1">
    <source>
        <dbReference type="SMART" id="SM00507"/>
    </source>
</evidence>
<dbReference type="GO" id="GO:0003676">
    <property type="term" value="F:nucleic acid binding"/>
    <property type="evidence" value="ECO:0007669"/>
    <property type="project" value="InterPro"/>
</dbReference>
<dbReference type="Pfam" id="PF03235">
    <property type="entry name" value="GmrSD_N"/>
    <property type="match status" value="1"/>
</dbReference>
<dbReference type="STRING" id="1303921.BSEPE_0160"/>
<dbReference type="InterPro" id="IPR003615">
    <property type="entry name" value="HNH_nuc"/>
</dbReference>
<dbReference type="InterPro" id="IPR004919">
    <property type="entry name" value="GmrSD_N"/>
</dbReference>
<accession>A0A0P0UQA4</accession>
<protein>
    <recommendedName>
        <fullName evidence="1">HNH nuclease domain-containing protein</fullName>
    </recommendedName>
</protein>
<dbReference type="InterPro" id="IPR002711">
    <property type="entry name" value="HNH"/>
</dbReference>
<dbReference type="SMART" id="SM00507">
    <property type="entry name" value="HNHc"/>
    <property type="match status" value="1"/>
</dbReference>
<dbReference type="Gene3D" id="1.10.30.50">
    <property type="match status" value="1"/>
</dbReference>
<gene>
    <name evidence="2" type="ORF">BSEPE_0160</name>
</gene>
<dbReference type="KEGG" id="ebh:BSEPE_0160"/>
<dbReference type="PANTHER" id="PTHR39639">
    <property type="entry name" value="CHROMOSOME 16, WHOLE GENOME SHOTGUN SEQUENCE"/>
    <property type="match status" value="1"/>
</dbReference>
<evidence type="ECO:0000313" key="2">
    <source>
        <dbReference type="EMBL" id="BAS67184.1"/>
    </source>
</evidence>
<dbReference type="EMBL" id="AP013042">
    <property type="protein sequence ID" value="BAS67184.1"/>
    <property type="molecule type" value="Genomic_DNA"/>
</dbReference>
<feature type="domain" description="HNH nuclease" evidence="1">
    <location>
        <begin position="352"/>
        <end position="405"/>
    </location>
</feature>